<gene>
    <name evidence="2" type="ORF">KAJ83_04875</name>
</gene>
<keyword evidence="1" id="KW-0732">Signal</keyword>
<dbReference type="EMBL" id="JAGMWN010000002">
    <property type="protein sequence ID" value="MBP5856330.1"/>
    <property type="molecule type" value="Genomic_DNA"/>
</dbReference>
<comment type="caution">
    <text evidence="2">The sequence shown here is derived from an EMBL/GenBank/DDBJ whole genome shotgun (WGS) entry which is preliminary data.</text>
</comment>
<evidence type="ECO:0000313" key="3">
    <source>
        <dbReference type="Proteomes" id="UP000672602"/>
    </source>
</evidence>
<dbReference type="Proteomes" id="UP000672602">
    <property type="component" value="Unassembled WGS sequence"/>
</dbReference>
<evidence type="ECO:0000256" key="1">
    <source>
        <dbReference type="SAM" id="SignalP"/>
    </source>
</evidence>
<dbReference type="PANTHER" id="PTHR38075">
    <property type="entry name" value="DUF4139 DOMAIN-CONTAINING PROTEIN"/>
    <property type="match status" value="1"/>
</dbReference>
<protein>
    <recommendedName>
        <fullName evidence="4">DUF4139 domain-containing protein</fullName>
    </recommendedName>
</protein>
<dbReference type="RefSeq" id="WP_210680913.1">
    <property type="nucleotide sequence ID" value="NZ_JAGMWN010000002.1"/>
</dbReference>
<feature type="chain" id="PRO_5035285171" description="DUF4139 domain-containing protein" evidence="1">
    <location>
        <begin position="33"/>
        <end position="511"/>
    </location>
</feature>
<feature type="signal peptide" evidence="1">
    <location>
        <begin position="1"/>
        <end position="32"/>
    </location>
</feature>
<accession>A0A8J7RXP9</accession>
<evidence type="ECO:0000313" key="2">
    <source>
        <dbReference type="EMBL" id="MBP5856330.1"/>
    </source>
</evidence>
<name>A0A8J7RXP9_9PROT</name>
<dbReference type="AlphaFoldDB" id="A0A8J7RXP9"/>
<evidence type="ECO:0008006" key="4">
    <source>
        <dbReference type="Google" id="ProtNLM"/>
    </source>
</evidence>
<keyword evidence="3" id="KW-1185">Reference proteome</keyword>
<reference evidence="2" key="1">
    <citation type="submission" date="2021-04" db="EMBL/GenBank/DDBJ databases">
        <authorList>
            <person name="Zhang D.-C."/>
        </authorList>
    </citation>
    <scope>NUCLEOTIDE SEQUENCE</scope>
    <source>
        <strain evidence="2">CGMCC 1.15697</strain>
    </source>
</reference>
<sequence>MTPCRARKHALLAAAGLTALACLVAVPRPAAAQSATQSTEQGTATVPVPAADAHDIVLYRDGPAEVTEARPLALPDGARRLVADGLPETAIDDSLSAALVPSESAAAILPEAVTLQAAETQAYGLLARLIGQEITWLVPNPSAGPGEPAERAITGILRAAGAGEPVVERDGGLEVLPPGRLRLDSIPADLALNRSATVEIDAPAGTSTLFLRYTAGGLAWDARYAVEVAHDGTSVHFSGDYLIVNTSREDYESARLRLVAGDVPRIARPRPVQKEAMQAMAYRTMSASDSGGGPPSVAAVGERQIFSVSRPVTLAGSSTVRRPLFKSVTLPAERHYRLTGQGEAWIGRAPDESERLRPRVEVTFVNDADGPLARPLPAGEVSVRAPDDGALSTLLLAEARMPATAVGERVALDLGEAFDVGARRRLASFEWRGEPDERTGRRPYTARHEIVLTNAKKTPVTVDILDRFNGEWQVTDSSHPVTRADARTASFEVEVPAGGETTFTYTVQAGG</sequence>
<proteinExistence type="predicted"/>
<organism evidence="2 3">
    <name type="scientific">Marivibrio halodurans</name>
    <dbReference type="NCBI Taxonomy" id="2039722"/>
    <lineage>
        <taxon>Bacteria</taxon>
        <taxon>Pseudomonadati</taxon>
        <taxon>Pseudomonadota</taxon>
        <taxon>Alphaproteobacteria</taxon>
        <taxon>Rhodospirillales</taxon>
        <taxon>Rhodospirillaceae</taxon>
        <taxon>Marivibrio</taxon>
    </lineage>
</organism>
<dbReference type="PROSITE" id="PS51257">
    <property type="entry name" value="PROKAR_LIPOPROTEIN"/>
    <property type="match status" value="1"/>
</dbReference>
<dbReference type="PANTHER" id="PTHR38075:SF1">
    <property type="entry name" value="DUF4139 DOMAIN-CONTAINING PROTEIN"/>
    <property type="match status" value="1"/>
</dbReference>